<evidence type="ECO:0000313" key="8">
    <source>
        <dbReference type="Proteomes" id="UP000515788"/>
    </source>
</evidence>
<evidence type="ECO:0000256" key="6">
    <source>
        <dbReference type="SAM" id="Phobius"/>
    </source>
</evidence>
<keyword evidence="4 6" id="KW-0472">Membrane</keyword>
<dbReference type="InterPro" id="IPR023244">
    <property type="entry name" value="Brefeldin_A-sensitivity_4"/>
</dbReference>
<evidence type="ECO:0000256" key="1">
    <source>
        <dbReference type="ARBA" id="ARBA00004141"/>
    </source>
</evidence>
<dbReference type="GeneID" id="59325702"/>
<feature type="transmembrane region" description="Helical" evidence="6">
    <location>
        <begin position="733"/>
        <end position="750"/>
    </location>
</feature>
<feature type="transmembrane region" description="Helical" evidence="6">
    <location>
        <begin position="276"/>
        <end position="298"/>
    </location>
</feature>
<name>A0A7G3ZG98_9SACH</name>
<feature type="transmembrane region" description="Helical" evidence="6">
    <location>
        <begin position="822"/>
        <end position="841"/>
    </location>
</feature>
<dbReference type="EMBL" id="CP059249">
    <property type="protein sequence ID" value="QLL32534.1"/>
    <property type="molecule type" value="Genomic_DNA"/>
</dbReference>
<dbReference type="InterPro" id="IPR052430">
    <property type="entry name" value="IVT-Associated"/>
</dbReference>
<dbReference type="RefSeq" id="XP_037139209.1">
    <property type="nucleotide sequence ID" value="XM_037283313.1"/>
</dbReference>
<dbReference type="AlphaFoldDB" id="A0A7G3ZG98"/>
<evidence type="ECO:0000256" key="2">
    <source>
        <dbReference type="ARBA" id="ARBA00022692"/>
    </source>
</evidence>
<feature type="transmembrane region" description="Helical" evidence="6">
    <location>
        <begin position="245"/>
        <end position="264"/>
    </location>
</feature>
<keyword evidence="8" id="KW-1185">Reference proteome</keyword>
<dbReference type="PRINTS" id="PR02047">
    <property type="entry name" value="BREFELDNASP4"/>
</dbReference>
<keyword evidence="2 6" id="KW-0812">Transmembrane</keyword>
<dbReference type="PANTHER" id="PTHR47804">
    <property type="entry name" value="60S RIBOSOMAL PROTEIN L19"/>
    <property type="match status" value="1"/>
</dbReference>
<reference evidence="7 8" key="1">
    <citation type="submission" date="2020-06" db="EMBL/GenBank/DDBJ databases">
        <title>The yeast mating-type switching endonuclease HO is a domesticated member of an unorthodox homing genetic element family.</title>
        <authorList>
            <person name="Coughlan A.Y."/>
            <person name="Lombardi L."/>
            <person name="Braun-Galleani S."/>
            <person name="Martos A.R."/>
            <person name="Galeote V."/>
            <person name="Bigey F."/>
            <person name="Dequin S."/>
            <person name="Byrne K.P."/>
            <person name="Wolfe K.H."/>
        </authorList>
    </citation>
    <scope>NUCLEOTIDE SEQUENCE [LARGE SCALE GENOMIC DNA]</scope>
    <source>
        <strain evidence="7 8">CBS764</strain>
    </source>
</reference>
<proteinExistence type="predicted"/>
<dbReference type="Proteomes" id="UP000515788">
    <property type="component" value="Chromosome 4"/>
</dbReference>
<feature type="transmembrane region" description="Helical" evidence="6">
    <location>
        <begin position="221"/>
        <end position="239"/>
    </location>
</feature>
<feature type="transmembrane region" description="Helical" evidence="6">
    <location>
        <begin position="756"/>
        <end position="779"/>
    </location>
</feature>
<comment type="subcellular location">
    <subcellularLocation>
        <location evidence="1">Membrane</location>
        <topology evidence="1">Multi-pass membrane protein</topology>
    </subcellularLocation>
</comment>
<dbReference type="KEGG" id="tgb:HG536_0D00560"/>
<sequence>MDFKNSRPSSAAISKGSYQQTSYLSLRDLNRSAGVTLKDSANNLVSPQLSRVNLSCLRLESSAKVRKWKELDDFNLEELRDGFFDPVFTKPEKSFQSDADEDNEVPHSISAYARLKDINRYQSVKSLIVELERQKLRIFKYCAAFFASLVICVIHPSGKWVGHQHRYFLPVAVLLHHPVRNIGVQLEISLASTLGGALGMGWSALAWYISVATRPTASHQGGILFASLTLGLLWAIWLRELYQRLMYITMSFGIAIVFLHNVSLVSSKQDLQWRVFWDFGISYLFGILLSLIVCVLVDPHSGNAELVEHYSHSITSTKQFLLALIDRENVLEEHKLAALQKKMINSISVGLSEGYREFANQWTISKFNQNKLKELRNSLTSFVSPLRVLPISHKLLDRTELVKLYEQLSNPKNGISKNAEASATPEVETPMVHSGSVTPSPRSPGALPIGLALNSELYLSVLRSSFSRDTFALILEMISVLERMAEALHKFEKTKLNFKNLNELNSMLEHSSHRLKRKIYKLDVCYKNFTKSDFFCKELLADADCIDIFLFIRYLRNAAKHLTIVIEKCGSLGSEIRWRIVPLHYPLHRALIRLPKQCALDEGAGNVLHYFETKRDVDNIFECLYNSYTSRHKYTKGENEKKTGVSIRAIDHNDFNFHTTKNKWRFRLWKLSTALVGPEMKWSLKVTFVIIFFSLPGWIPESYLWYDRYQCWWAPLTVLLLAHRKLSAKWRTLSLRLGCALMGIFWGWAANQSRHFGNPYVICTFGGLLTIVFAANIFVYGNTKSSFTALLCFVVIVLEPYGKGSPSLNTADIWKNTWVTGLSFVIAVLTSIPITWVVWSFRARSELRLSLSSLLSHLSQSYQSVTDRYLYRDLDDAPTELTLALSHIREIRLTQSTLAVRDLLTKAKNEMSFTSSISNFSPVKYERLLDACDFLLEKIIEARISGTFFEIWNQDPDNETTRALLSLRRDSVSSVIFVFYILSNCFRSKNKVPLYLPNPMLSRKKLYDFLSEFQQRRTQIRQSKHEESNACQHSSLEKKIYARHAVAYHSEAYEKSHWTEIHGMAFARAFTDVTEALQIVVACSKDILGEELP</sequence>
<evidence type="ECO:0000313" key="7">
    <source>
        <dbReference type="EMBL" id="QLL32534.1"/>
    </source>
</evidence>
<dbReference type="GO" id="GO:0016020">
    <property type="term" value="C:membrane"/>
    <property type="evidence" value="ECO:0007669"/>
    <property type="project" value="UniProtKB-SubCell"/>
</dbReference>
<feature type="region of interest" description="Disordered" evidence="5">
    <location>
        <begin position="414"/>
        <end position="441"/>
    </location>
</feature>
<dbReference type="PANTHER" id="PTHR47804:SF3">
    <property type="entry name" value="PROTEIN BRE4"/>
    <property type="match status" value="1"/>
</dbReference>
<keyword evidence="3 6" id="KW-1133">Transmembrane helix</keyword>
<evidence type="ECO:0000256" key="5">
    <source>
        <dbReference type="SAM" id="MobiDB-lite"/>
    </source>
</evidence>
<evidence type="ECO:0000256" key="3">
    <source>
        <dbReference type="ARBA" id="ARBA00022989"/>
    </source>
</evidence>
<dbReference type="OrthoDB" id="1924968at2759"/>
<feature type="transmembrane region" description="Helical" evidence="6">
    <location>
        <begin position="188"/>
        <end position="209"/>
    </location>
</feature>
<organism evidence="7 8">
    <name type="scientific">Torulaspora globosa</name>
    <dbReference type="NCBI Taxonomy" id="48254"/>
    <lineage>
        <taxon>Eukaryota</taxon>
        <taxon>Fungi</taxon>
        <taxon>Dikarya</taxon>
        <taxon>Ascomycota</taxon>
        <taxon>Saccharomycotina</taxon>
        <taxon>Saccharomycetes</taxon>
        <taxon>Saccharomycetales</taxon>
        <taxon>Saccharomycetaceae</taxon>
        <taxon>Torulaspora</taxon>
    </lineage>
</organism>
<gene>
    <name evidence="7" type="ORF">HG536_0D00560</name>
</gene>
<evidence type="ECO:0000256" key="4">
    <source>
        <dbReference type="ARBA" id="ARBA00023136"/>
    </source>
</evidence>
<accession>A0A7G3ZG98</accession>
<protein>
    <submittedName>
        <fullName evidence="7">Uncharacterized protein</fullName>
    </submittedName>
</protein>